<feature type="non-terminal residue" evidence="2">
    <location>
        <position position="1"/>
    </location>
</feature>
<evidence type="ECO:0000256" key="1">
    <source>
        <dbReference type="SAM" id="MobiDB-lite"/>
    </source>
</evidence>
<protein>
    <submittedName>
        <fullName evidence="2">Uncharacterized protein</fullName>
    </submittedName>
</protein>
<organism evidence="2 3">
    <name type="scientific">Sulfobacillus benefaciens</name>
    <dbReference type="NCBI Taxonomy" id="453960"/>
    <lineage>
        <taxon>Bacteria</taxon>
        <taxon>Bacillati</taxon>
        <taxon>Bacillota</taxon>
        <taxon>Clostridia</taxon>
        <taxon>Eubacteriales</taxon>
        <taxon>Clostridiales Family XVII. Incertae Sedis</taxon>
        <taxon>Sulfobacillus</taxon>
    </lineage>
</organism>
<accession>A0A2T2WQ60</accession>
<evidence type="ECO:0000313" key="3">
    <source>
        <dbReference type="Proteomes" id="UP000242699"/>
    </source>
</evidence>
<dbReference type="Proteomes" id="UP000242699">
    <property type="component" value="Unassembled WGS sequence"/>
</dbReference>
<name>A0A2T2WQ60_9FIRM</name>
<comment type="caution">
    <text evidence="2">The sequence shown here is derived from an EMBL/GenBank/DDBJ whole genome shotgun (WGS) entry which is preliminary data.</text>
</comment>
<evidence type="ECO:0000313" key="2">
    <source>
        <dbReference type="EMBL" id="PSR24377.1"/>
    </source>
</evidence>
<dbReference type="AlphaFoldDB" id="A0A2T2WQ60"/>
<proteinExistence type="predicted"/>
<gene>
    <name evidence="2" type="ORF">C7B43_19120</name>
</gene>
<dbReference type="EMBL" id="PXYT01000080">
    <property type="protein sequence ID" value="PSR24377.1"/>
    <property type="molecule type" value="Genomic_DNA"/>
</dbReference>
<sequence>LGETHVWAGATRLGFVVVESVSIHTHQAFRPDLLTARVNSKWAVCERPQEVRRIVPRIPATKKSTNATMIRDGRSGKHRSRQEVAGLGRGVLSSN</sequence>
<feature type="region of interest" description="Disordered" evidence="1">
    <location>
        <begin position="67"/>
        <end position="95"/>
    </location>
</feature>
<reference evidence="2 3" key="1">
    <citation type="journal article" date="2014" name="BMC Genomics">
        <title>Comparison of environmental and isolate Sulfobacillus genomes reveals diverse carbon, sulfur, nitrogen, and hydrogen metabolisms.</title>
        <authorList>
            <person name="Justice N.B."/>
            <person name="Norman A."/>
            <person name="Brown C.T."/>
            <person name="Singh A."/>
            <person name="Thomas B.C."/>
            <person name="Banfield J.F."/>
        </authorList>
    </citation>
    <scope>NUCLEOTIDE SEQUENCE [LARGE SCALE GENOMIC DNA]</scope>
    <source>
        <strain evidence="2">AMDSBA1</strain>
    </source>
</reference>